<dbReference type="RefSeq" id="WP_144994016.1">
    <property type="nucleotide sequence ID" value="NZ_CP036281.1"/>
</dbReference>
<dbReference type="PANTHER" id="PTHR21363:SF0">
    <property type="entry name" value="PREPHENATE DEHYDROGENASE [NADP(+)]"/>
    <property type="match status" value="1"/>
</dbReference>
<dbReference type="SUPFAM" id="SSF51735">
    <property type="entry name" value="NAD(P)-binding Rossmann-fold domains"/>
    <property type="match status" value="1"/>
</dbReference>
<accession>A0A518CJM1</accession>
<dbReference type="SUPFAM" id="SSF48179">
    <property type="entry name" value="6-phosphogluconate dehydrogenase C-terminal domain-like"/>
    <property type="match status" value="1"/>
</dbReference>
<dbReference type="GO" id="GO:0004665">
    <property type="term" value="F:prephenate dehydrogenase (NADP+) activity"/>
    <property type="evidence" value="ECO:0007669"/>
    <property type="project" value="InterPro"/>
</dbReference>
<dbReference type="Proteomes" id="UP000317178">
    <property type="component" value="Chromosome"/>
</dbReference>
<gene>
    <name evidence="3" type="ORF">Pla110_11350</name>
</gene>
<dbReference type="Pfam" id="PF20463">
    <property type="entry name" value="PDH_C"/>
    <property type="match status" value="1"/>
</dbReference>
<keyword evidence="1" id="KW-0560">Oxidoreductase</keyword>
<dbReference type="PANTHER" id="PTHR21363">
    <property type="entry name" value="PREPHENATE DEHYDROGENASE"/>
    <property type="match status" value="1"/>
</dbReference>
<dbReference type="InterPro" id="IPR050812">
    <property type="entry name" value="Preph/Arog_dehydrog"/>
</dbReference>
<dbReference type="InterPro" id="IPR036291">
    <property type="entry name" value="NAD(P)-bd_dom_sf"/>
</dbReference>
<evidence type="ECO:0000313" key="4">
    <source>
        <dbReference type="Proteomes" id="UP000317178"/>
    </source>
</evidence>
<dbReference type="GO" id="GO:0008977">
    <property type="term" value="F:prephenate dehydrogenase (NAD+) activity"/>
    <property type="evidence" value="ECO:0007669"/>
    <property type="project" value="InterPro"/>
</dbReference>
<sequence length="290" mass="30990">MNSSAAENSLDFAQNITIQGVGLIGGSIAAALKILNFPGTIYGVGRNPERLQEAHDRGLIDEATTDIKEAAAKSDLIIVCTPVDQIVDNVREAADAAQPGTLITDGGSVKGSICGPLAEGLPDGVCFIGSHPLAGSEKQGFEHAQANLFDDRVCVVTPVENTPPDQLKRVIRLWEMLDMQVIEMDAETHDIALAQTSHLPHLVASVLCGGLADADRKLAATGFRDTTRIASGDPGLWQAIFLGNQEGLLRKLDDFQTLLQQYRTAIENQDAATLQNLLENAKRNRDGLSS</sequence>
<dbReference type="AlphaFoldDB" id="A0A518CJM1"/>
<dbReference type="PROSITE" id="PS51176">
    <property type="entry name" value="PDH_ADH"/>
    <property type="match status" value="1"/>
</dbReference>
<proteinExistence type="predicted"/>
<dbReference type="Pfam" id="PF02153">
    <property type="entry name" value="PDH_N"/>
    <property type="match status" value="1"/>
</dbReference>
<dbReference type="GO" id="GO:0006571">
    <property type="term" value="P:tyrosine biosynthetic process"/>
    <property type="evidence" value="ECO:0007669"/>
    <property type="project" value="InterPro"/>
</dbReference>
<dbReference type="InterPro" id="IPR046826">
    <property type="entry name" value="PDH_N"/>
</dbReference>
<dbReference type="GO" id="GO:0070403">
    <property type="term" value="F:NAD+ binding"/>
    <property type="evidence" value="ECO:0007669"/>
    <property type="project" value="InterPro"/>
</dbReference>
<dbReference type="Gene3D" id="1.10.3660.10">
    <property type="entry name" value="6-phosphogluconate dehydrogenase C-terminal like domain"/>
    <property type="match status" value="1"/>
</dbReference>
<evidence type="ECO:0000259" key="2">
    <source>
        <dbReference type="PROSITE" id="PS51176"/>
    </source>
</evidence>
<protein>
    <submittedName>
        <fullName evidence="3">Prephenate dehydrogenase</fullName>
    </submittedName>
</protein>
<dbReference type="InterPro" id="IPR046825">
    <property type="entry name" value="PDH_C"/>
</dbReference>
<organism evidence="3 4">
    <name type="scientific">Polystyrenella longa</name>
    <dbReference type="NCBI Taxonomy" id="2528007"/>
    <lineage>
        <taxon>Bacteria</taxon>
        <taxon>Pseudomonadati</taxon>
        <taxon>Planctomycetota</taxon>
        <taxon>Planctomycetia</taxon>
        <taxon>Planctomycetales</taxon>
        <taxon>Planctomycetaceae</taxon>
        <taxon>Polystyrenella</taxon>
    </lineage>
</organism>
<dbReference type="KEGG" id="plon:Pla110_11350"/>
<name>A0A518CJM1_9PLAN</name>
<evidence type="ECO:0000313" key="3">
    <source>
        <dbReference type="EMBL" id="QDU79425.1"/>
    </source>
</evidence>
<dbReference type="FunFam" id="3.40.50.720:FF:000208">
    <property type="entry name" value="Prephenate dehydrogenase"/>
    <property type="match status" value="1"/>
</dbReference>
<evidence type="ECO:0000256" key="1">
    <source>
        <dbReference type="ARBA" id="ARBA00023002"/>
    </source>
</evidence>
<dbReference type="Gene3D" id="3.40.50.720">
    <property type="entry name" value="NAD(P)-binding Rossmann-like Domain"/>
    <property type="match status" value="1"/>
</dbReference>
<dbReference type="InterPro" id="IPR008927">
    <property type="entry name" value="6-PGluconate_DH-like_C_sf"/>
</dbReference>
<dbReference type="OrthoDB" id="9802008at2"/>
<dbReference type="EMBL" id="CP036281">
    <property type="protein sequence ID" value="QDU79425.1"/>
    <property type="molecule type" value="Genomic_DNA"/>
</dbReference>
<dbReference type="InterPro" id="IPR003099">
    <property type="entry name" value="Prephen_DH"/>
</dbReference>
<keyword evidence="4" id="KW-1185">Reference proteome</keyword>
<feature type="domain" description="Prephenate/arogenate dehydrogenase" evidence="2">
    <location>
        <begin position="14"/>
        <end position="290"/>
    </location>
</feature>
<reference evidence="3 4" key="1">
    <citation type="submission" date="2019-02" db="EMBL/GenBank/DDBJ databases">
        <title>Deep-cultivation of Planctomycetes and their phenomic and genomic characterization uncovers novel biology.</title>
        <authorList>
            <person name="Wiegand S."/>
            <person name="Jogler M."/>
            <person name="Boedeker C."/>
            <person name="Pinto D."/>
            <person name="Vollmers J."/>
            <person name="Rivas-Marin E."/>
            <person name="Kohn T."/>
            <person name="Peeters S.H."/>
            <person name="Heuer A."/>
            <person name="Rast P."/>
            <person name="Oberbeckmann S."/>
            <person name="Bunk B."/>
            <person name="Jeske O."/>
            <person name="Meyerdierks A."/>
            <person name="Storesund J.E."/>
            <person name="Kallscheuer N."/>
            <person name="Luecker S."/>
            <person name="Lage O.M."/>
            <person name="Pohl T."/>
            <person name="Merkel B.J."/>
            <person name="Hornburger P."/>
            <person name="Mueller R.-W."/>
            <person name="Bruemmer F."/>
            <person name="Labrenz M."/>
            <person name="Spormann A.M."/>
            <person name="Op den Camp H."/>
            <person name="Overmann J."/>
            <person name="Amann R."/>
            <person name="Jetten M.S.M."/>
            <person name="Mascher T."/>
            <person name="Medema M.H."/>
            <person name="Devos D.P."/>
            <person name="Kaster A.-K."/>
            <person name="Ovreas L."/>
            <person name="Rohde M."/>
            <person name="Galperin M.Y."/>
            <person name="Jogler C."/>
        </authorList>
    </citation>
    <scope>NUCLEOTIDE SEQUENCE [LARGE SCALE GENOMIC DNA]</scope>
    <source>
        <strain evidence="3 4">Pla110</strain>
    </source>
</reference>